<reference evidence="7 8" key="1">
    <citation type="submission" date="2023-07" db="EMBL/GenBank/DDBJ databases">
        <title>Genomic Encyclopedia of Type Strains, Phase IV (KMG-IV): sequencing the most valuable type-strain genomes for metagenomic binning, comparative biology and taxonomic classification.</title>
        <authorList>
            <person name="Goeker M."/>
        </authorList>
    </citation>
    <scope>NUCLEOTIDE SEQUENCE [LARGE SCALE GENOMIC DNA]</scope>
    <source>
        <strain evidence="7 8">DSM 16784</strain>
    </source>
</reference>
<dbReference type="EMBL" id="JAUSUR010000008">
    <property type="protein sequence ID" value="MDQ0362843.1"/>
    <property type="molecule type" value="Genomic_DNA"/>
</dbReference>
<comment type="subcellular location">
    <subcellularLocation>
        <location evidence="6">Cytoplasm</location>
    </subcellularLocation>
</comment>
<accession>A0ABU0E810</accession>
<keyword evidence="3 6" id="KW-0540">Nuclease</keyword>
<sequence>MENKKSFRESMDRLDTIVTQLEKNDVELEDAIQLFEEGLHLVKSCDSQLRYFEDQVGTLLKTYKEVDSNDED</sequence>
<dbReference type="EC" id="3.1.11.6" evidence="6"/>
<dbReference type="Gene3D" id="1.10.287.1040">
    <property type="entry name" value="Exonuclease VII, small subunit"/>
    <property type="match status" value="1"/>
</dbReference>
<organism evidence="7 8">
    <name type="scientific">Breznakia pachnodae</name>
    <dbReference type="NCBI Taxonomy" id="265178"/>
    <lineage>
        <taxon>Bacteria</taxon>
        <taxon>Bacillati</taxon>
        <taxon>Bacillota</taxon>
        <taxon>Erysipelotrichia</taxon>
        <taxon>Erysipelotrichales</taxon>
        <taxon>Erysipelotrichaceae</taxon>
        <taxon>Breznakia</taxon>
    </lineage>
</organism>
<dbReference type="SUPFAM" id="SSF116842">
    <property type="entry name" value="XseB-like"/>
    <property type="match status" value="1"/>
</dbReference>
<dbReference type="GO" id="GO:0008855">
    <property type="term" value="F:exodeoxyribonuclease VII activity"/>
    <property type="evidence" value="ECO:0007669"/>
    <property type="project" value="UniProtKB-EC"/>
</dbReference>
<evidence type="ECO:0000256" key="1">
    <source>
        <dbReference type="ARBA" id="ARBA00009998"/>
    </source>
</evidence>
<gene>
    <name evidence="6" type="primary">xseB</name>
    <name evidence="7" type="ORF">J2S15_003604</name>
</gene>
<dbReference type="Pfam" id="PF02609">
    <property type="entry name" value="Exonuc_VII_S"/>
    <property type="match status" value="1"/>
</dbReference>
<dbReference type="InterPro" id="IPR037004">
    <property type="entry name" value="Exonuc_VII_ssu_sf"/>
</dbReference>
<dbReference type="RefSeq" id="WP_307410961.1">
    <property type="nucleotide sequence ID" value="NZ_JAUSUR010000008.1"/>
</dbReference>
<dbReference type="PANTHER" id="PTHR34137:SF1">
    <property type="entry name" value="EXODEOXYRIBONUCLEASE 7 SMALL SUBUNIT"/>
    <property type="match status" value="1"/>
</dbReference>
<name>A0ABU0E810_9FIRM</name>
<protein>
    <recommendedName>
        <fullName evidence="6">Exodeoxyribonuclease 7 small subunit</fullName>
        <ecNumber evidence="6">3.1.11.6</ecNumber>
    </recommendedName>
    <alternativeName>
        <fullName evidence="6">Exodeoxyribonuclease VII small subunit</fullName>
        <shortName evidence="6">Exonuclease VII small subunit</shortName>
    </alternativeName>
</protein>
<evidence type="ECO:0000313" key="7">
    <source>
        <dbReference type="EMBL" id="MDQ0362843.1"/>
    </source>
</evidence>
<keyword evidence="5 6" id="KW-0269">Exonuclease</keyword>
<dbReference type="PIRSF" id="PIRSF006488">
    <property type="entry name" value="Exonuc_VII_S"/>
    <property type="match status" value="1"/>
</dbReference>
<dbReference type="Proteomes" id="UP001230220">
    <property type="component" value="Unassembled WGS sequence"/>
</dbReference>
<comment type="function">
    <text evidence="6">Bidirectionally degrades single-stranded DNA into large acid-insoluble oligonucleotides, which are then degraded further into small acid-soluble oligonucleotides.</text>
</comment>
<dbReference type="PANTHER" id="PTHR34137">
    <property type="entry name" value="EXODEOXYRIBONUCLEASE 7 SMALL SUBUNIT"/>
    <property type="match status" value="1"/>
</dbReference>
<proteinExistence type="inferred from homology"/>
<keyword evidence="4 6" id="KW-0378">Hydrolase</keyword>
<evidence type="ECO:0000256" key="3">
    <source>
        <dbReference type="ARBA" id="ARBA00022722"/>
    </source>
</evidence>
<evidence type="ECO:0000313" key="8">
    <source>
        <dbReference type="Proteomes" id="UP001230220"/>
    </source>
</evidence>
<comment type="caution">
    <text evidence="7">The sequence shown here is derived from an EMBL/GenBank/DDBJ whole genome shotgun (WGS) entry which is preliminary data.</text>
</comment>
<comment type="catalytic activity">
    <reaction evidence="6">
        <text>Exonucleolytic cleavage in either 5'- to 3'- or 3'- to 5'-direction to yield nucleoside 5'-phosphates.</text>
        <dbReference type="EC" id="3.1.11.6"/>
    </reaction>
</comment>
<dbReference type="HAMAP" id="MF_00337">
    <property type="entry name" value="Exonuc_7_S"/>
    <property type="match status" value="1"/>
</dbReference>
<dbReference type="NCBIfam" id="TIGR01280">
    <property type="entry name" value="xseB"/>
    <property type="match status" value="1"/>
</dbReference>
<keyword evidence="8" id="KW-1185">Reference proteome</keyword>
<dbReference type="InterPro" id="IPR003761">
    <property type="entry name" value="Exonuc_VII_S"/>
</dbReference>
<evidence type="ECO:0000256" key="5">
    <source>
        <dbReference type="ARBA" id="ARBA00022839"/>
    </source>
</evidence>
<evidence type="ECO:0000256" key="2">
    <source>
        <dbReference type="ARBA" id="ARBA00022490"/>
    </source>
</evidence>
<evidence type="ECO:0000256" key="6">
    <source>
        <dbReference type="HAMAP-Rule" id="MF_00337"/>
    </source>
</evidence>
<keyword evidence="2 6" id="KW-0963">Cytoplasm</keyword>
<comment type="subunit">
    <text evidence="6">Heterooligomer composed of large and small subunits.</text>
</comment>
<evidence type="ECO:0000256" key="4">
    <source>
        <dbReference type="ARBA" id="ARBA00022801"/>
    </source>
</evidence>
<comment type="similarity">
    <text evidence="1 6">Belongs to the XseB family.</text>
</comment>